<dbReference type="GO" id="GO:0050660">
    <property type="term" value="F:flavin adenine dinucleotide binding"/>
    <property type="evidence" value="ECO:0007669"/>
    <property type="project" value="InterPro"/>
</dbReference>
<feature type="site" description="Interacts with tRNA" evidence="9">
    <location>
        <position position="95"/>
    </location>
</feature>
<dbReference type="PANTHER" id="PTHR11082:SF26">
    <property type="entry name" value="TRNA-DIHYDROURIDINE(16) SYNTHASE"/>
    <property type="match status" value="1"/>
</dbReference>
<reference evidence="14 15" key="1">
    <citation type="submission" date="2016-02" db="EMBL/GenBank/DDBJ databases">
        <title>Complete Genome of H5569, the type strain of the newly described species Haematospirillium jordaniae.</title>
        <authorList>
            <person name="Nicholson A.C."/>
            <person name="Humrighouse B.W."/>
            <person name="Loparov V."/>
            <person name="McQuiston J.R."/>
        </authorList>
    </citation>
    <scope>NUCLEOTIDE SEQUENCE [LARGE SCALE GENOMIC DNA]</scope>
    <source>
        <strain evidence="14 15">H5569</strain>
    </source>
</reference>
<dbReference type="HAMAP" id="MF_02043">
    <property type="entry name" value="DusC_subfam"/>
    <property type="match status" value="1"/>
</dbReference>
<dbReference type="InterPro" id="IPR018517">
    <property type="entry name" value="tRNA_hU_synthase_CS"/>
</dbReference>
<evidence type="ECO:0000256" key="8">
    <source>
        <dbReference type="ARBA" id="ARBA00023002"/>
    </source>
</evidence>
<feature type="site" description="Interacts with tRNA; defines subfamily-specific binding signature" evidence="9">
    <location>
        <position position="273"/>
    </location>
</feature>
<evidence type="ECO:0000256" key="3">
    <source>
        <dbReference type="ARBA" id="ARBA00022630"/>
    </source>
</evidence>
<evidence type="ECO:0000259" key="13">
    <source>
        <dbReference type="Pfam" id="PF01207"/>
    </source>
</evidence>
<sequence length="322" mass="35219">MRLILAPMEGLTDPPARRLLTATGAFERAVCEFVRVSRGLLPPHVWYRLCPELLTGGRTDSGTPVYVQIMGPEPAVTADNAAFVASLGAPGIDLNFGCPSKTVNRRAAGASLLRTPDRIAAIVAATRNAVPDHIPVTAKVRLGYEDTSQHLEIALAARDGGADELVVHARTRADGYRPPARWPLLDGIRQAVDIPVIANGEIWTPQDWRECARVSGCEAAMLGRGAIARPDLALRLKTGAPPWPWEQVCTLLLHYDSLLGSQDGCVPAIRGGRLKQWLTFIARHACHDWHQARPLFERIRPERDITTIRAMLEDREPAQSAP</sequence>
<comment type="function">
    <text evidence="9">Catalyzes the synthesis of 5,6-dihydrouridine (D), a modified base found in the D-loop of most tRNAs, via the reduction of the C5-C6 double bond in target uridines. Specifically modifies U16 in tRNAs.</text>
</comment>
<proteinExistence type="inferred from homology"/>
<dbReference type="KEGG" id="hjo:AY555_05670"/>
<keyword evidence="3 9" id="KW-0285">Flavoprotein</keyword>
<feature type="binding site" evidence="9 12">
    <location>
        <begin position="223"/>
        <end position="224"/>
    </location>
    <ligand>
        <name>FMN</name>
        <dbReference type="ChEBI" id="CHEBI:58210"/>
    </ligand>
</feature>
<gene>
    <name evidence="9" type="primary">dusC</name>
    <name evidence="14" type="ORF">AY555_05670</name>
</gene>
<dbReference type="CDD" id="cd02801">
    <property type="entry name" value="DUS_like_FMN"/>
    <property type="match status" value="1"/>
</dbReference>
<dbReference type="EMBL" id="CP014525">
    <property type="protein sequence ID" value="AMW34754.1"/>
    <property type="molecule type" value="Genomic_DNA"/>
</dbReference>
<keyword evidence="8 9" id="KW-0560">Oxidoreductase</keyword>
<dbReference type="SUPFAM" id="SSF51395">
    <property type="entry name" value="FMN-linked oxidoreductases"/>
    <property type="match status" value="1"/>
</dbReference>
<dbReference type="InterPro" id="IPR035587">
    <property type="entry name" value="DUS-like_FMN-bd"/>
</dbReference>
<feature type="site" description="Interacts with tRNA; defines subfamily-specific binding signature" evidence="9">
    <location>
        <position position="35"/>
    </location>
</feature>
<evidence type="ECO:0000256" key="9">
    <source>
        <dbReference type="HAMAP-Rule" id="MF_02043"/>
    </source>
</evidence>
<dbReference type="InterPro" id="IPR001269">
    <property type="entry name" value="DUS_fam"/>
</dbReference>
<keyword evidence="15" id="KW-1185">Reference proteome</keyword>
<evidence type="ECO:0000256" key="6">
    <source>
        <dbReference type="ARBA" id="ARBA00022857"/>
    </source>
</evidence>
<keyword evidence="7 9" id="KW-0694">RNA-binding</keyword>
<dbReference type="STRING" id="1549855.AY555_05670"/>
<feature type="site" description="Interacts with tRNA" evidence="9">
    <location>
        <position position="176"/>
    </location>
</feature>
<dbReference type="GO" id="GO:0102262">
    <property type="term" value="F:tRNA-dihydrouridine16 synthase activity"/>
    <property type="evidence" value="ECO:0007669"/>
    <property type="project" value="RHEA"/>
</dbReference>
<evidence type="ECO:0000256" key="12">
    <source>
        <dbReference type="PIRSR" id="PIRSR006621-2"/>
    </source>
</evidence>
<feature type="binding site" evidence="9 12">
    <location>
        <position position="68"/>
    </location>
    <ligand>
        <name>FMN</name>
        <dbReference type="ChEBI" id="CHEBI:58210"/>
    </ligand>
</feature>
<accession>A0A143DDE3</accession>
<dbReference type="RefSeq" id="WP_066134547.1">
    <property type="nucleotide sequence ID" value="NZ_CP014525.1"/>
</dbReference>
<dbReference type="AlphaFoldDB" id="A0A143DDE3"/>
<evidence type="ECO:0000256" key="10">
    <source>
        <dbReference type="PIRNR" id="PIRNR006621"/>
    </source>
</evidence>
<dbReference type="InterPro" id="IPR013785">
    <property type="entry name" value="Aldolase_TIM"/>
</dbReference>
<dbReference type="Proteomes" id="UP000076066">
    <property type="component" value="Chromosome"/>
</dbReference>
<feature type="binding site" evidence="9 12">
    <location>
        <position position="139"/>
    </location>
    <ligand>
        <name>FMN</name>
        <dbReference type="ChEBI" id="CHEBI:58210"/>
    </ligand>
</feature>
<dbReference type="GeneID" id="53316641"/>
<keyword evidence="4 9" id="KW-0288">FMN</keyword>
<feature type="site" description="Interacts with tRNA; defines subfamily-specific binding signature" evidence="9">
    <location>
        <position position="275"/>
    </location>
</feature>
<evidence type="ECO:0000313" key="15">
    <source>
        <dbReference type="Proteomes" id="UP000076066"/>
    </source>
</evidence>
<dbReference type="InterPro" id="IPR032886">
    <property type="entry name" value="DusC"/>
</dbReference>
<organism evidence="14 15">
    <name type="scientific">Haematospirillum jordaniae</name>
    <dbReference type="NCBI Taxonomy" id="1549855"/>
    <lineage>
        <taxon>Bacteria</taxon>
        <taxon>Pseudomonadati</taxon>
        <taxon>Pseudomonadota</taxon>
        <taxon>Alphaproteobacteria</taxon>
        <taxon>Rhodospirillales</taxon>
        <taxon>Novispirillaceae</taxon>
        <taxon>Haematospirillum</taxon>
    </lineage>
</organism>
<dbReference type="OrthoDB" id="9810372at2"/>
<evidence type="ECO:0000256" key="11">
    <source>
        <dbReference type="PIRSR" id="PIRSR006621-1"/>
    </source>
</evidence>
<evidence type="ECO:0000256" key="4">
    <source>
        <dbReference type="ARBA" id="ARBA00022643"/>
    </source>
</evidence>
<keyword evidence="5 9" id="KW-0819">tRNA processing</keyword>
<feature type="binding site" evidence="12">
    <location>
        <position position="168"/>
    </location>
    <ligand>
        <name>FMN</name>
        <dbReference type="ChEBI" id="CHEBI:58210"/>
    </ligand>
</feature>
<keyword evidence="12" id="KW-0547">Nucleotide-binding</keyword>
<feature type="domain" description="DUS-like FMN-binding" evidence="13">
    <location>
        <begin position="4"/>
        <end position="255"/>
    </location>
</feature>
<dbReference type="PANTHER" id="PTHR11082">
    <property type="entry name" value="TRNA-DIHYDROURIDINE SYNTHASE"/>
    <property type="match status" value="1"/>
</dbReference>
<evidence type="ECO:0000313" key="14">
    <source>
        <dbReference type="EMBL" id="AMW34754.1"/>
    </source>
</evidence>
<dbReference type="GO" id="GO:0000049">
    <property type="term" value="F:tRNA binding"/>
    <property type="evidence" value="ECO:0007669"/>
    <property type="project" value="UniProtKB-UniRule"/>
</dbReference>
<name>A0A143DDE3_9PROT</name>
<comment type="catalytic activity">
    <reaction evidence="9">
        <text>5,6-dihydrouridine(16) in tRNA + NADP(+) = uridine(16) in tRNA + NADPH + H(+)</text>
        <dbReference type="Rhea" id="RHEA:53376"/>
        <dbReference type="Rhea" id="RHEA-COMP:13543"/>
        <dbReference type="Rhea" id="RHEA-COMP:13544"/>
        <dbReference type="ChEBI" id="CHEBI:15378"/>
        <dbReference type="ChEBI" id="CHEBI:57783"/>
        <dbReference type="ChEBI" id="CHEBI:58349"/>
        <dbReference type="ChEBI" id="CHEBI:65315"/>
        <dbReference type="ChEBI" id="CHEBI:74443"/>
    </reaction>
</comment>
<evidence type="ECO:0000256" key="1">
    <source>
        <dbReference type="ARBA" id="ARBA00001917"/>
    </source>
</evidence>
<evidence type="ECO:0000256" key="5">
    <source>
        <dbReference type="ARBA" id="ARBA00022694"/>
    </source>
</evidence>
<dbReference type="PROSITE" id="PS01136">
    <property type="entry name" value="UPF0034"/>
    <property type="match status" value="1"/>
</dbReference>
<comment type="similarity">
    <text evidence="9">Belongs to the Dus family. DusC subfamily.</text>
</comment>
<dbReference type="Gene3D" id="1.20.225.30">
    <property type="entry name" value="Dihydrouridine synthase, C-terminal recognition domain"/>
    <property type="match status" value="1"/>
</dbReference>
<evidence type="ECO:0000256" key="2">
    <source>
        <dbReference type="ARBA" id="ARBA00022555"/>
    </source>
</evidence>
<dbReference type="Gene3D" id="3.20.20.70">
    <property type="entry name" value="Aldolase class I"/>
    <property type="match status" value="1"/>
</dbReference>
<evidence type="ECO:0000256" key="7">
    <source>
        <dbReference type="ARBA" id="ARBA00022884"/>
    </source>
</evidence>
<keyword evidence="2 9" id="KW-0820">tRNA-binding</keyword>
<feature type="site" description="Interacts with tRNA; defines subfamily-specific binding signature" evidence="9">
    <location>
        <position position="300"/>
    </location>
</feature>
<keyword evidence="6 9" id="KW-0521">NADP</keyword>
<dbReference type="EC" id="1.3.1.-" evidence="9"/>
<feature type="active site" description="Proton donor" evidence="9 11">
    <location>
        <position position="98"/>
    </location>
</feature>
<comment type="caution">
    <text evidence="9">Lacks conserved residue(s) required for the propagation of feature annotation.</text>
</comment>
<comment type="catalytic activity">
    <reaction evidence="9">
        <text>5,6-dihydrouridine(16) in tRNA + NAD(+) = uridine(16) in tRNA + NADH + H(+)</text>
        <dbReference type="Rhea" id="RHEA:53380"/>
        <dbReference type="Rhea" id="RHEA-COMP:13543"/>
        <dbReference type="Rhea" id="RHEA-COMP:13544"/>
        <dbReference type="ChEBI" id="CHEBI:15378"/>
        <dbReference type="ChEBI" id="CHEBI:57540"/>
        <dbReference type="ChEBI" id="CHEBI:57945"/>
        <dbReference type="ChEBI" id="CHEBI:65315"/>
        <dbReference type="ChEBI" id="CHEBI:74443"/>
    </reaction>
</comment>
<dbReference type="GO" id="GO:0010181">
    <property type="term" value="F:FMN binding"/>
    <property type="evidence" value="ECO:0007669"/>
    <property type="project" value="UniProtKB-UniRule"/>
</dbReference>
<dbReference type="PIRSF" id="PIRSF006621">
    <property type="entry name" value="Dus"/>
    <property type="match status" value="1"/>
</dbReference>
<comment type="similarity">
    <text evidence="10">Belongs to the dus family.</text>
</comment>
<dbReference type="Pfam" id="PF01207">
    <property type="entry name" value="Dus"/>
    <property type="match status" value="1"/>
</dbReference>
<dbReference type="InterPro" id="IPR042270">
    <property type="entry name" value="DusC_C"/>
</dbReference>
<protein>
    <recommendedName>
        <fullName evidence="9">tRNA-dihydrouridine(16) synthase</fullName>
        <ecNumber evidence="9">1.3.1.-</ecNumber>
    </recommendedName>
    <alternativeName>
        <fullName evidence="9">U16-specific dihydrouridine synthase</fullName>
        <shortName evidence="9">U16-specific Dus</shortName>
    </alternativeName>
    <alternativeName>
        <fullName evidence="9">tRNA-dihydrouridine synthase C</fullName>
    </alternativeName>
</protein>
<feature type="binding site" evidence="9">
    <location>
        <begin position="199"/>
        <end position="201"/>
    </location>
    <ligand>
        <name>FMN</name>
        <dbReference type="ChEBI" id="CHEBI:58210"/>
    </ligand>
</feature>
<comment type="cofactor">
    <cofactor evidence="1 9 10 12">
        <name>FMN</name>
        <dbReference type="ChEBI" id="CHEBI:58210"/>
    </cofactor>
</comment>